<proteinExistence type="predicted"/>
<sequence length="49" mass="5195">MSPQSTPLKNALIEVPVVVVVTEALPRAGLESSNLIVGIDFTKSNDWTG</sequence>
<dbReference type="EMBL" id="JAAIUW010000005">
    <property type="protein sequence ID" value="KAF7832252.1"/>
    <property type="molecule type" value="Genomic_DNA"/>
</dbReference>
<evidence type="ECO:0000313" key="1">
    <source>
        <dbReference type="EMBL" id="KAF7832252.1"/>
    </source>
</evidence>
<dbReference type="Proteomes" id="UP000634136">
    <property type="component" value="Unassembled WGS sequence"/>
</dbReference>
<comment type="caution">
    <text evidence="1">The sequence shown here is derived from an EMBL/GenBank/DDBJ whole genome shotgun (WGS) entry which is preliminary data.</text>
</comment>
<name>A0A834WTT3_9FABA</name>
<dbReference type="AlphaFoldDB" id="A0A834WTT3"/>
<gene>
    <name evidence="1" type="ORF">G2W53_014585</name>
</gene>
<keyword evidence="2" id="KW-1185">Reference proteome</keyword>
<organism evidence="1 2">
    <name type="scientific">Senna tora</name>
    <dbReference type="NCBI Taxonomy" id="362788"/>
    <lineage>
        <taxon>Eukaryota</taxon>
        <taxon>Viridiplantae</taxon>
        <taxon>Streptophyta</taxon>
        <taxon>Embryophyta</taxon>
        <taxon>Tracheophyta</taxon>
        <taxon>Spermatophyta</taxon>
        <taxon>Magnoliopsida</taxon>
        <taxon>eudicotyledons</taxon>
        <taxon>Gunneridae</taxon>
        <taxon>Pentapetalae</taxon>
        <taxon>rosids</taxon>
        <taxon>fabids</taxon>
        <taxon>Fabales</taxon>
        <taxon>Fabaceae</taxon>
        <taxon>Caesalpinioideae</taxon>
        <taxon>Cassia clade</taxon>
        <taxon>Senna</taxon>
    </lineage>
</organism>
<protein>
    <submittedName>
        <fullName evidence="1">E3 ubiquitin-protein ligase RGLG2-like</fullName>
    </submittedName>
</protein>
<reference evidence="1" key="1">
    <citation type="submission" date="2020-09" db="EMBL/GenBank/DDBJ databases">
        <title>Genome-Enabled Discovery of Anthraquinone Biosynthesis in Senna tora.</title>
        <authorList>
            <person name="Kang S.-H."/>
            <person name="Pandey R.P."/>
            <person name="Lee C.-M."/>
            <person name="Sim J.-S."/>
            <person name="Jeong J.-T."/>
            <person name="Choi B.-S."/>
            <person name="Jung M."/>
            <person name="Ginzburg D."/>
            <person name="Zhao K."/>
            <person name="Won S.Y."/>
            <person name="Oh T.-J."/>
            <person name="Yu Y."/>
            <person name="Kim N.-H."/>
            <person name="Lee O.R."/>
            <person name="Lee T.-H."/>
            <person name="Bashyal P."/>
            <person name="Kim T.-S."/>
            <person name="Lee W.-H."/>
            <person name="Kawkins C."/>
            <person name="Kim C.-K."/>
            <person name="Kim J.S."/>
            <person name="Ahn B.O."/>
            <person name="Rhee S.Y."/>
            <person name="Sohng J.K."/>
        </authorList>
    </citation>
    <scope>NUCLEOTIDE SEQUENCE</scope>
    <source>
        <tissue evidence="1">Leaf</tissue>
    </source>
</reference>
<evidence type="ECO:0000313" key="2">
    <source>
        <dbReference type="Proteomes" id="UP000634136"/>
    </source>
</evidence>
<accession>A0A834WTT3</accession>